<dbReference type="KEGG" id="soe:110776034"/>
<name>A0A9R0HSV5_SPIOL</name>
<keyword evidence="3" id="KW-1185">Reference proteome</keyword>
<organism evidence="3 4">
    <name type="scientific">Spinacia oleracea</name>
    <name type="common">Spinach</name>
    <dbReference type="NCBI Taxonomy" id="3562"/>
    <lineage>
        <taxon>Eukaryota</taxon>
        <taxon>Viridiplantae</taxon>
        <taxon>Streptophyta</taxon>
        <taxon>Embryophyta</taxon>
        <taxon>Tracheophyta</taxon>
        <taxon>Spermatophyta</taxon>
        <taxon>Magnoliopsida</taxon>
        <taxon>eudicotyledons</taxon>
        <taxon>Gunneridae</taxon>
        <taxon>Pentapetalae</taxon>
        <taxon>Caryophyllales</taxon>
        <taxon>Chenopodiaceae</taxon>
        <taxon>Chenopodioideae</taxon>
        <taxon>Anserineae</taxon>
        <taxon>Spinacia</taxon>
    </lineage>
</organism>
<dbReference type="RefSeq" id="XP_021836309.2">
    <property type="nucleotide sequence ID" value="XM_021980617.2"/>
</dbReference>
<proteinExistence type="predicted"/>
<dbReference type="GO" id="GO:0070042">
    <property type="term" value="F:rRNA (uridine-N3-)-methyltransferase activity"/>
    <property type="evidence" value="ECO:0000318"/>
    <property type="project" value="GO_Central"/>
</dbReference>
<dbReference type="GO" id="GO:0005737">
    <property type="term" value="C:cytoplasm"/>
    <property type="evidence" value="ECO:0000318"/>
    <property type="project" value="GO_Central"/>
</dbReference>
<dbReference type="PANTHER" id="PTHR11538:SF63">
    <property type="entry name" value="25S RRNA (URIDINE-N(3))-METHYLTRANSFERASE BMT5-LIKE DOMAIN-CONTAINING PROTEIN"/>
    <property type="match status" value="1"/>
</dbReference>
<evidence type="ECO:0000313" key="4">
    <source>
        <dbReference type="RefSeq" id="XP_021836309.2"/>
    </source>
</evidence>
<feature type="domain" description="25S rRNA (uridine-N(3))-methyltransferase BMT5-like" evidence="2">
    <location>
        <begin position="46"/>
        <end position="212"/>
    </location>
</feature>
<dbReference type="GeneID" id="110776034"/>
<dbReference type="PANTHER" id="PTHR11538">
    <property type="entry name" value="PHENYLALANYL-TRNA SYNTHETASE"/>
    <property type="match status" value="1"/>
</dbReference>
<feature type="region of interest" description="Disordered" evidence="1">
    <location>
        <begin position="1"/>
        <end position="33"/>
    </location>
</feature>
<evidence type="ECO:0000313" key="3">
    <source>
        <dbReference type="Proteomes" id="UP000813463"/>
    </source>
</evidence>
<dbReference type="RefSeq" id="XP_056684703.1">
    <property type="nucleotide sequence ID" value="XM_056828725.1"/>
</dbReference>
<dbReference type="GO" id="GO:0070475">
    <property type="term" value="P:rRNA base methylation"/>
    <property type="evidence" value="ECO:0000318"/>
    <property type="project" value="GO_Central"/>
</dbReference>
<sequence>MPIPKITEEEEEEVETESDGEETDSESEWEQGEKSITHYTSSHKILLVGEGDFSFALCLARTFETAYNMVATSLDSLEILGKKYNNGIQNVRELEERGCIVLHGVDATQMSQHYFLSTQRFDRIIYNFPHVGFMFPEDSVCQIKLNKGLVKGFLMNAKKLLVMKEGEVHVSHKEGVPYSQWDLAKKGRKIGLVLHRKVPFRRTDYPGYSNKRADGYHADNSFPLFLASTFIFRPK</sequence>
<dbReference type="AlphaFoldDB" id="A0A9R0HSV5"/>
<accession>A0A9R0HSV5</accession>
<protein>
    <submittedName>
        <fullName evidence="4 5">Uncharacterized protein At4g26485</fullName>
    </submittedName>
</protein>
<reference evidence="4 5" key="2">
    <citation type="submission" date="2025-05" db="UniProtKB">
        <authorList>
            <consortium name="RefSeq"/>
        </authorList>
    </citation>
    <scope>IDENTIFICATION</scope>
    <source>
        <tissue evidence="4 5">Leaf</tissue>
    </source>
</reference>
<dbReference type="Pfam" id="PF10354">
    <property type="entry name" value="BMT5-like"/>
    <property type="match status" value="1"/>
</dbReference>
<evidence type="ECO:0000256" key="1">
    <source>
        <dbReference type="SAM" id="MobiDB-lite"/>
    </source>
</evidence>
<reference evidence="3" key="1">
    <citation type="journal article" date="2021" name="Nat. Commun.">
        <title>Genomic analyses provide insights into spinach domestication and the genetic basis of agronomic traits.</title>
        <authorList>
            <person name="Cai X."/>
            <person name="Sun X."/>
            <person name="Xu C."/>
            <person name="Sun H."/>
            <person name="Wang X."/>
            <person name="Ge C."/>
            <person name="Zhang Z."/>
            <person name="Wang Q."/>
            <person name="Fei Z."/>
            <person name="Jiao C."/>
            <person name="Wang Q."/>
        </authorList>
    </citation>
    <scope>NUCLEOTIDE SEQUENCE [LARGE SCALE GENOMIC DNA]</scope>
    <source>
        <strain evidence="3">cv. Varoflay</strain>
    </source>
</reference>
<feature type="compositionally biased region" description="Acidic residues" evidence="1">
    <location>
        <begin position="8"/>
        <end position="30"/>
    </location>
</feature>
<dbReference type="InterPro" id="IPR019446">
    <property type="entry name" value="BMT5-like"/>
</dbReference>
<evidence type="ECO:0000259" key="2">
    <source>
        <dbReference type="Pfam" id="PF10354"/>
    </source>
</evidence>
<gene>
    <name evidence="4 5" type="primary">LOC110776034</name>
</gene>
<evidence type="ECO:0000313" key="5">
    <source>
        <dbReference type="RefSeq" id="XP_056684703.1"/>
    </source>
</evidence>
<dbReference type="Proteomes" id="UP000813463">
    <property type="component" value="Chromosome 5"/>
</dbReference>